<feature type="domain" description="C2H2-type" evidence="2">
    <location>
        <begin position="157"/>
        <end position="178"/>
    </location>
</feature>
<dbReference type="InterPro" id="IPR013087">
    <property type="entry name" value="Znf_C2H2_type"/>
</dbReference>
<evidence type="ECO:0000259" key="2">
    <source>
        <dbReference type="PROSITE" id="PS00028"/>
    </source>
</evidence>
<dbReference type="Proteomes" id="UP000823941">
    <property type="component" value="Chromosome 31"/>
</dbReference>
<name>A0ABQ7PQ28_PLUXY</name>
<evidence type="ECO:0000256" key="1">
    <source>
        <dbReference type="SAM" id="MobiDB-lite"/>
    </source>
</evidence>
<gene>
    <name evidence="3" type="ORF">JYU34_022022</name>
</gene>
<dbReference type="EMBL" id="JAHIBW010000031">
    <property type="protein sequence ID" value="KAG7295093.1"/>
    <property type="molecule type" value="Genomic_DNA"/>
</dbReference>
<feature type="region of interest" description="Disordered" evidence="1">
    <location>
        <begin position="43"/>
        <end position="67"/>
    </location>
</feature>
<proteinExistence type="predicted"/>
<evidence type="ECO:0000313" key="4">
    <source>
        <dbReference type="Proteomes" id="UP000823941"/>
    </source>
</evidence>
<accession>A0ABQ7PQ28</accession>
<evidence type="ECO:0000313" key="3">
    <source>
        <dbReference type="EMBL" id="KAG7295093.1"/>
    </source>
</evidence>
<comment type="caution">
    <text evidence="3">The sequence shown here is derived from an EMBL/GenBank/DDBJ whole genome shotgun (WGS) entry which is preliminary data.</text>
</comment>
<keyword evidence="4" id="KW-1185">Reference proteome</keyword>
<reference evidence="3 4" key="1">
    <citation type="submission" date="2021-06" db="EMBL/GenBank/DDBJ databases">
        <title>A haploid diamondback moth (Plutella xylostella L.) genome assembly resolves 31 chromosomes and identifies a diamide resistance mutation.</title>
        <authorList>
            <person name="Ward C.M."/>
            <person name="Perry K.D."/>
            <person name="Baker G."/>
            <person name="Powis K."/>
            <person name="Heckel D.G."/>
            <person name="Baxter S.W."/>
        </authorList>
    </citation>
    <scope>NUCLEOTIDE SEQUENCE [LARGE SCALE GENOMIC DNA]</scope>
    <source>
        <strain evidence="3 4">LV</strain>
        <tissue evidence="3">Single pupa</tissue>
    </source>
</reference>
<protein>
    <recommendedName>
        <fullName evidence="2">C2H2-type domain-containing protein</fullName>
    </recommendedName>
</protein>
<organism evidence="3 4">
    <name type="scientific">Plutella xylostella</name>
    <name type="common">Diamondback moth</name>
    <name type="synonym">Plutella maculipennis</name>
    <dbReference type="NCBI Taxonomy" id="51655"/>
    <lineage>
        <taxon>Eukaryota</taxon>
        <taxon>Metazoa</taxon>
        <taxon>Ecdysozoa</taxon>
        <taxon>Arthropoda</taxon>
        <taxon>Hexapoda</taxon>
        <taxon>Insecta</taxon>
        <taxon>Pterygota</taxon>
        <taxon>Neoptera</taxon>
        <taxon>Endopterygota</taxon>
        <taxon>Lepidoptera</taxon>
        <taxon>Glossata</taxon>
        <taxon>Ditrysia</taxon>
        <taxon>Yponomeutoidea</taxon>
        <taxon>Plutellidae</taxon>
        <taxon>Plutella</taxon>
    </lineage>
</organism>
<feature type="compositionally biased region" description="Polar residues" evidence="1">
    <location>
        <begin position="44"/>
        <end position="66"/>
    </location>
</feature>
<dbReference type="PROSITE" id="PS00028">
    <property type="entry name" value="ZINC_FINGER_C2H2_1"/>
    <property type="match status" value="1"/>
</dbReference>
<sequence>MHGRSPAECKPEPGMHAVLCSPSAGLDALRRNIMMDFDIHEESQTTAEVPVTNSSTSHNVSGSPPHTRTPDLALEPAACTNINNVLTDVINSCTDSEETDTVIKKKSKYVPLLYKNRIILGKINVPEANQNHEKEKCLLAVVVTDCMESLLRSERYCAACAVLFPTRPQYYQHCVNTHKQAPPARARRPRSLRIKNKTTRTNLTCGSCLPMHQPHIHKNPHSGTGRYKASCKSCNKAFKLHPTESILKALSSRAASGPPGEQLPEQSLHKQNIANLEKDVQFVHQPEKPNECKTCKKRIRHELSECSNCIKNRKPTRNNHTLQPHDHFIRISEKPNECKTCKKRISHELSECSNCIKNRKPTRNNHTLQPHDHFIRISEKPNECKTCKKRIRQDKSECLNCIKNRKATRNNLRINTHDLKSRLNQQFIQSHLRRWKHAFRLDISAMTSAATE</sequence>